<evidence type="ECO:0000256" key="2">
    <source>
        <dbReference type="SAM" id="Phobius"/>
    </source>
</evidence>
<comment type="caution">
    <text evidence="3">The sequence shown here is derived from an EMBL/GenBank/DDBJ whole genome shotgun (WGS) entry which is preliminary data.</text>
</comment>
<dbReference type="Proteomes" id="UP001156682">
    <property type="component" value="Unassembled WGS sequence"/>
</dbReference>
<feature type="transmembrane region" description="Helical" evidence="2">
    <location>
        <begin position="67"/>
        <end position="91"/>
    </location>
</feature>
<protein>
    <submittedName>
        <fullName evidence="3">Uncharacterized protein</fullName>
    </submittedName>
</protein>
<accession>A0ABQ6A4S5</accession>
<sequence>MVGISSKLLRSIITITILHLAIGAFLYLSMNPSQYENWLGFLNHAVPVDLTLLTLNSYLMDDIKNSIVSWGSVFAASSAVGLMLPIAFVVIKKVVFRGNSKQKPAYRGLTVTIGEVYAPQELKLASNRYVWPSEIDKAHQPLLKGILNYHATNKRQQSASDTDTCDSFYQYTLDLIDLAITKYADSQLVLVVAAHGLGRLSKDAVPYASAKTIRQLDAWWKLEANQRDVIALAVEYQDSVESIPISLPYLAATDRSVVLELIKKLKDVLQSYQAEEAVESVIVTNSQEPKPVIEEAPKPEENPKTDLTAGGSSGTLLLKALKTAIAETSFQNYGLQEGVKSLGWRKGNRLYLMERRLAERITEILTEDQLNALGVCQGVIKTSDAMSPITKALCELNEFKDWLVLDAETLTGQNKVKASQPLWVIRAGDKVFAGVLIMELPEVERSIYPKETRYEIAVQSVYRSDKKRKPSFHKESYKKVELTEFPKNILVGQGVTFNEMMGNTMETVVETNKESFQADQNDSFPMESLDELSG</sequence>
<dbReference type="EMBL" id="BSOR01000074">
    <property type="protein sequence ID" value="GLR65090.1"/>
    <property type="molecule type" value="Genomic_DNA"/>
</dbReference>
<reference evidence="4" key="1">
    <citation type="journal article" date="2019" name="Int. J. Syst. Evol. Microbiol.">
        <title>The Global Catalogue of Microorganisms (GCM) 10K type strain sequencing project: providing services to taxonomists for standard genome sequencing and annotation.</title>
        <authorList>
            <consortium name="The Broad Institute Genomics Platform"/>
            <consortium name="The Broad Institute Genome Sequencing Center for Infectious Disease"/>
            <person name="Wu L."/>
            <person name="Ma J."/>
        </authorList>
    </citation>
    <scope>NUCLEOTIDE SEQUENCE [LARGE SCALE GENOMIC DNA]</scope>
    <source>
        <strain evidence="4">NBRC 100033</strain>
    </source>
</reference>
<organism evidence="3 4">
    <name type="scientific">Marinospirillum insulare</name>
    <dbReference type="NCBI Taxonomy" id="217169"/>
    <lineage>
        <taxon>Bacteria</taxon>
        <taxon>Pseudomonadati</taxon>
        <taxon>Pseudomonadota</taxon>
        <taxon>Gammaproteobacteria</taxon>
        <taxon>Oceanospirillales</taxon>
        <taxon>Oceanospirillaceae</taxon>
        <taxon>Marinospirillum</taxon>
    </lineage>
</organism>
<evidence type="ECO:0000313" key="4">
    <source>
        <dbReference type="Proteomes" id="UP001156682"/>
    </source>
</evidence>
<feature type="region of interest" description="Disordered" evidence="1">
    <location>
        <begin position="515"/>
        <end position="534"/>
    </location>
</feature>
<keyword evidence="2" id="KW-0812">Transmembrane</keyword>
<keyword evidence="2" id="KW-1133">Transmembrane helix</keyword>
<evidence type="ECO:0000256" key="1">
    <source>
        <dbReference type="SAM" id="MobiDB-lite"/>
    </source>
</evidence>
<feature type="compositionally biased region" description="Basic and acidic residues" evidence="1">
    <location>
        <begin position="291"/>
        <end position="304"/>
    </location>
</feature>
<proteinExistence type="predicted"/>
<dbReference type="RefSeq" id="WP_027851878.1">
    <property type="nucleotide sequence ID" value="NZ_BSOR01000074.1"/>
</dbReference>
<keyword evidence="2" id="KW-0472">Membrane</keyword>
<gene>
    <name evidence="3" type="ORF">GCM10007878_25290</name>
</gene>
<keyword evidence="4" id="KW-1185">Reference proteome</keyword>
<feature type="transmembrane region" description="Helical" evidence="2">
    <location>
        <begin position="12"/>
        <end position="30"/>
    </location>
</feature>
<evidence type="ECO:0000313" key="3">
    <source>
        <dbReference type="EMBL" id="GLR65090.1"/>
    </source>
</evidence>
<name>A0ABQ6A4S5_9GAMM</name>
<feature type="region of interest" description="Disordered" evidence="1">
    <location>
        <begin position="289"/>
        <end position="309"/>
    </location>
</feature>